<dbReference type="KEGG" id="pmf:P9303_04871"/>
<accession>A2C6X9</accession>
<dbReference type="EMBL" id="CP000554">
    <property type="protein sequence ID" value="ABM77239.1"/>
    <property type="molecule type" value="Genomic_DNA"/>
</dbReference>
<dbReference type="STRING" id="59922.P9303_04871"/>
<dbReference type="AlphaFoldDB" id="A2C6X9"/>
<dbReference type="PANTHER" id="PTHR36891:SF1">
    <property type="entry name" value="OS01G0127400 PROTEIN"/>
    <property type="match status" value="1"/>
</dbReference>
<dbReference type="PANTHER" id="PTHR36891">
    <property type="entry name" value="OS01G0127400 PROTEIN"/>
    <property type="match status" value="1"/>
</dbReference>
<dbReference type="BioCyc" id="PMAR59922:G1G80-449-MONOMER"/>
<protein>
    <recommendedName>
        <fullName evidence="3">DUF3326 domain-containing protein</fullName>
    </recommendedName>
</protein>
<name>A2C6X9_PROM3</name>
<evidence type="ECO:0000313" key="2">
    <source>
        <dbReference type="Proteomes" id="UP000002274"/>
    </source>
</evidence>
<evidence type="ECO:0000313" key="1">
    <source>
        <dbReference type="EMBL" id="ABM77239.1"/>
    </source>
</evidence>
<gene>
    <name evidence="1" type="ordered locus">P9303_04871</name>
</gene>
<dbReference type="Proteomes" id="UP000002274">
    <property type="component" value="Chromosome"/>
</dbReference>
<dbReference type="HOGENOM" id="CLU_035655_0_0_3"/>
<dbReference type="InterPro" id="IPR021763">
    <property type="entry name" value="DUF3326"/>
</dbReference>
<reference evidence="1 2" key="1">
    <citation type="journal article" date="2007" name="PLoS Genet.">
        <title>Patterns and implications of gene gain and loss in the evolution of Prochlorococcus.</title>
        <authorList>
            <person name="Kettler G.C."/>
            <person name="Martiny A.C."/>
            <person name="Huang K."/>
            <person name="Zucker J."/>
            <person name="Coleman M.L."/>
            <person name="Rodrigue S."/>
            <person name="Chen F."/>
            <person name="Lapidus A."/>
            <person name="Ferriera S."/>
            <person name="Johnson J."/>
            <person name="Steglich C."/>
            <person name="Church G.M."/>
            <person name="Richardson P."/>
            <person name="Chisholm S.W."/>
        </authorList>
    </citation>
    <scope>NUCLEOTIDE SEQUENCE [LARGE SCALE GENOMIC DNA]</scope>
    <source>
        <strain evidence="1 2">MIT 9303</strain>
    </source>
</reference>
<dbReference type="RefSeq" id="WP_011825162.1">
    <property type="nucleotide sequence ID" value="NC_008820.1"/>
</dbReference>
<sequence>MIPSFLLSASVSIPPPLPTLLVVPTGIGCEIGGYAGDALPSARLLAAASGCLITHPNVINGAALYWSDPRIQYVEGYSLDRFAAGELGLRPVRQQRIGLLLDAGIEPELRQRQWQVAEGCRASLGLNLGPVVTTDVPLEVRLCEGSSGASWGELGQPDALLRAGEQLRDAGASAIAVVARFPEDPQSEALRAYRQGSGVDALAGAEAVISHLLVRELGLPCAHAPALSPLPCDPLLDPRAAGEELGYTFLACVLVGLSRAPDLVPLTTEDPLPAGAELLHAEQLGAVVAPEGALGGEAVLACLERGVPLITVTNPSVLKVTPEALAITSGVQRARSYAEAAGLLLALREGIAKDSLQRPLDRLSEISSSSDTPLS</sequence>
<evidence type="ECO:0008006" key="3">
    <source>
        <dbReference type="Google" id="ProtNLM"/>
    </source>
</evidence>
<proteinExistence type="predicted"/>
<dbReference type="Pfam" id="PF11805">
    <property type="entry name" value="DUF3326"/>
    <property type="match status" value="1"/>
</dbReference>
<organism evidence="1 2">
    <name type="scientific">Prochlorococcus marinus (strain MIT 9303)</name>
    <dbReference type="NCBI Taxonomy" id="59922"/>
    <lineage>
        <taxon>Bacteria</taxon>
        <taxon>Bacillati</taxon>
        <taxon>Cyanobacteriota</taxon>
        <taxon>Cyanophyceae</taxon>
        <taxon>Synechococcales</taxon>
        <taxon>Prochlorococcaceae</taxon>
        <taxon>Prochlorococcus</taxon>
    </lineage>
</organism>